<comment type="caution">
    <text evidence="1">The sequence shown here is derived from an EMBL/GenBank/DDBJ whole genome shotgun (WGS) entry which is preliminary data.</text>
</comment>
<dbReference type="InterPro" id="IPR036770">
    <property type="entry name" value="Ankyrin_rpt-contain_sf"/>
</dbReference>
<reference evidence="1 2" key="1">
    <citation type="submission" date="2024-11" db="EMBL/GenBank/DDBJ databases">
        <title>Adaptive evolution of stress response genes in parasites aligns with host niche diversity.</title>
        <authorList>
            <person name="Hahn C."/>
            <person name="Resl P."/>
        </authorList>
    </citation>
    <scope>NUCLEOTIDE SEQUENCE [LARGE SCALE GENOMIC DNA]</scope>
    <source>
        <strain evidence="1">EGGRZ-B1_66</strain>
        <tissue evidence="1">Body</tissue>
    </source>
</reference>
<dbReference type="AlphaFoldDB" id="A0ABD2PQX5"/>
<keyword evidence="2" id="KW-1185">Reference proteome</keyword>
<evidence type="ECO:0000313" key="2">
    <source>
        <dbReference type="Proteomes" id="UP001626550"/>
    </source>
</evidence>
<gene>
    <name evidence="1" type="ORF">Ciccas_012031</name>
</gene>
<dbReference type="SUPFAM" id="SSF48403">
    <property type="entry name" value="Ankyrin repeat"/>
    <property type="match status" value="1"/>
</dbReference>
<accession>A0ABD2PQX5</accession>
<sequence length="135" mass="15920">MNAAQNKSKLFDVSPSYRFTCYPLQWCIKGKLDELKNFREENVQDRDIYLEPDSDCVYCAHKAAEFSSLDNLKRLVNDYGLDVTVTDRNKLKPLHYAVMRKDQQGLVYILEKYPFSNDRKMWKIPISYSIPQLNI</sequence>
<evidence type="ECO:0000313" key="1">
    <source>
        <dbReference type="EMBL" id="KAL3309423.1"/>
    </source>
</evidence>
<dbReference type="EMBL" id="JBJKFK010003937">
    <property type="protein sequence ID" value="KAL3309423.1"/>
    <property type="molecule type" value="Genomic_DNA"/>
</dbReference>
<name>A0ABD2PQX5_9PLAT</name>
<dbReference type="Pfam" id="PF13637">
    <property type="entry name" value="Ank_4"/>
    <property type="match status" value="1"/>
</dbReference>
<proteinExistence type="predicted"/>
<dbReference type="Gene3D" id="1.25.40.20">
    <property type="entry name" value="Ankyrin repeat-containing domain"/>
    <property type="match status" value="1"/>
</dbReference>
<dbReference type="Proteomes" id="UP001626550">
    <property type="component" value="Unassembled WGS sequence"/>
</dbReference>
<organism evidence="1 2">
    <name type="scientific">Cichlidogyrus casuarinus</name>
    <dbReference type="NCBI Taxonomy" id="1844966"/>
    <lineage>
        <taxon>Eukaryota</taxon>
        <taxon>Metazoa</taxon>
        <taxon>Spiralia</taxon>
        <taxon>Lophotrochozoa</taxon>
        <taxon>Platyhelminthes</taxon>
        <taxon>Monogenea</taxon>
        <taxon>Monopisthocotylea</taxon>
        <taxon>Dactylogyridea</taxon>
        <taxon>Ancyrocephalidae</taxon>
        <taxon>Cichlidogyrus</taxon>
    </lineage>
</organism>
<protein>
    <submittedName>
        <fullName evidence="1">Uncharacterized protein</fullName>
    </submittedName>
</protein>
<dbReference type="InterPro" id="IPR002110">
    <property type="entry name" value="Ankyrin_rpt"/>
</dbReference>